<dbReference type="AlphaFoldDB" id="A0A438B6W8"/>
<comment type="similarity">
    <text evidence="2">Belongs to the class-V pyridoxal-phosphate-dependent aminotransferase family. NifS/IscS subfamily.</text>
</comment>
<name>A0A438B6W8_9NOCA</name>
<evidence type="ECO:0000256" key="6">
    <source>
        <dbReference type="ARBA" id="ARBA00023004"/>
    </source>
</evidence>
<feature type="domain" description="Aminotransferase class V" evidence="9">
    <location>
        <begin position="2"/>
        <end position="363"/>
    </location>
</feature>
<evidence type="ECO:0000256" key="3">
    <source>
        <dbReference type="ARBA" id="ARBA00022679"/>
    </source>
</evidence>
<dbReference type="PIRSF" id="PIRSF005572">
    <property type="entry name" value="NifS"/>
    <property type="match status" value="1"/>
</dbReference>
<dbReference type="InterPro" id="IPR015421">
    <property type="entry name" value="PyrdxlP-dep_Trfase_major"/>
</dbReference>
<dbReference type="Gene3D" id="3.90.1150.10">
    <property type="entry name" value="Aspartate Aminotransferase, domain 1"/>
    <property type="match status" value="1"/>
</dbReference>
<keyword evidence="6" id="KW-0408">Iron</keyword>
<proteinExistence type="inferred from homology"/>
<dbReference type="InterPro" id="IPR016454">
    <property type="entry name" value="Cysteine_dSase"/>
</dbReference>
<keyword evidence="5" id="KW-0663">Pyridoxal phosphate</keyword>
<evidence type="ECO:0000313" key="11">
    <source>
        <dbReference type="Proteomes" id="UP000284333"/>
    </source>
</evidence>
<evidence type="ECO:0000256" key="7">
    <source>
        <dbReference type="ARBA" id="ARBA00023014"/>
    </source>
</evidence>
<keyword evidence="11" id="KW-1185">Reference proteome</keyword>
<evidence type="ECO:0000256" key="4">
    <source>
        <dbReference type="ARBA" id="ARBA00022723"/>
    </source>
</evidence>
<keyword evidence="3" id="KW-0808">Transferase</keyword>
<dbReference type="PANTHER" id="PTHR11601:SF34">
    <property type="entry name" value="CYSTEINE DESULFURASE"/>
    <property type="match status" value="1"/>
</dbReference>
<accession>A0A438B6W8</accession>
<sequence>MIYLDHNASTPVDPRVATTIVEASSEFANPASVQHRSGQAAAEVVEEARNHVADLAGRPARDVVLTSGASEAANLGIIGAALGGAPVRPNIVVAATEHKAILSAADVAAKLTGGEVRRARVERSGLVDLSHLAELIDDTVSVVALMAANNETGVLAPSRAAAELARHRGALLFTDVTQLAGKGDMANVVDCSDLLVCSSHKIYGPKGAGALIASRHIQRRLVPIFPGGGQEFELRGGTQNTPALAGFGRAAQLAAKEQPADAQRLAHLTDELLTGLRLRLSDVEVNGIEAERLTNTLSLRFRGADAEAVMTSMPGVAVSSGSACQSATPTQSHVLLAMGLTHQAASETLRISLGRPTTLDEIEHATDEIASAVVRVRELTTRSEG</sequence>
<dbReference type="InterPro" id="IPR015424">
    <property type="entry name" value="PyrdxlP-dep_Trfase"/>
</dbReference>
<dbReference type="GO" id="GO:0046872">
    <property type="term" value="F:metal ion binding"/>
    <property type="evidence" value="ECO:0007669"/>
    <property type="project" value="UniProtKB-KW"/>
</dbReference>
<dbReference type="InterPro" id="IPR000192">
    <property type="entry name" value="Aminotrans_V_dom"/>
</dbReference>
<evidence type="ECO:0000313" key="10">
    <source>
        <dbReference type="EMBL" id="RVW06703.1"/>
    </source>
</evidence>
<reference evidence="10 11" key="1">
    <citation type="submission" date="2018-11" db="EMBL/GenBank/DDBJ databases">
        <title>Rhodococcus spongicola sp. nov. and Rhodococcus xishaensis sp. nov. from marine sponges.</title>
        <authorList>
            <person name="Li L."/>
            <person name="Lin H.W."/>
        </authorList>
    </citation>
    <scope>NUCLEOTIDE SEQUENCE [LARGE SCALE GENOMIC DNA]</scope>
    <source>
        <strain evidence="10 11">LHW50502</strain>
    </source>
</reference>
<dbReference type="GO" id="GO:0051536">
    <property type="term" value="F:iron-sulfur cluster binding"/>
    <property type="evidence" value="ECO:0007669"/>
    <property type="project" value="UniProtKB-KW"/>
</dbReference>
<dbReference type="GO" id="GO:0031071">
    <property type="term" value="F:cysteine desulfurase activity"/>
    <property type="evidence" value="ECO:0007669"/>
    <property type="project" value="UniProtKB-EC"/>
</dbReference>
<gene>
    <name evidence="10" type="ORF">EF834_00485</name>
</gene>
<evidence type="ECO:0000256" key="8">
    <source>
        <dbReference type="ARBA" id="ARBA00050776"/>
    </source>
</evidence>
<dbReference type="Proteomes" id="UP000284333">
    <property type="component" value="Unassembled WGS sequence"/>
</dbReference>
<comment type="caution">
    <text evidence="10">The sequence shown here is derived from an EMBL/GenBank/DDBJ whole genome shotgun (WGS) entry which is preliminary data.</text>
</comment>
<comment type="cofactor">
    <cofactor evidence="1">
        <name>pyridoxal 5'-phosphate</name>
        <dbReference type="ChEBI" id="CHEBI:597326"/>
    </cofactor>
</comment>
<organism evidence="10 11">
    <name type="scientific">Rhodococcus spongiicola</name>
    <dbReference type="NCBI Taxonomy" id="2487352"/>
    <lineage>
        <taxon>Bacteria</taxon>
        <taxon>Bacillati</taxon>
        <taxon>Actinomycetota</taxon>
        <taxon>Actinomycetes</taxon>
        <taxon>Mycobacteriales</taxon>
        <taxon>Nocardiaceae</taxon>
        <taxon>Rhodococcus</taxon>
    </lineage>
</organism>
<protein>
    <submittedName>
        <fullName evidence="10">Cysteine desulfurase</fullName>
    </submittedName>
</protein>
<dbReference type="Gene3D" id="3.40.640.10">
    <property type="entry name" value="Type I PLP-dependent aspartate aminotransferase-like (Major domain)"/>
    <property type="match status" value="1"/>
</dbReference>
<dbReference type="PANTHER" id="PTHR11601">
    <property type="entry name" value="CYSTEINE DESULFURYLASE FAMILY MEMBER"/>
    <property type="match status" value="1"/>
</dbReference>
<evidence type="ECO:0000256" key="2">
    <source>
        <dbReference type="ARBA" id="ARBA00006490"/>
    </source>
</evidence>
<dbReference type="OrthoDB" id="9808002at2"/>
<comment type="catalytic activity">
    <reaction evidence="8">
        <text>(sulfur carrier)-H + L-cysteine = (sulfur carrier)-SH + L-alanine</text>
        <dbReference type="Rhea" id="RHEA:43892"/>
        <dbReference type="Rhea" id="RHEA-COMP:14737"/>
        <dbReference type="Rhea" id="RHEA-COMP:14739"/>
        <dbReference type="ChEBI" id="CHEBI:29917"/>
        <dbReference type="ChEBI" id="CHEBI:35235"/>
        <dbReference type="ChEBI" id="CHEBI:57972"/>
        <dbReference type="ChEBI" id="CHEBI:64428"/>
        <dbReference type="EC" id="2.8.1.7"/>
    </reaction>
</comment>
<evidence type="ECO:0000256" key="1">
    <source>
        <dbReference type="ARBA" id="ARBA00001933"/>
    </source>
</evidence>
<dbReference type="Pfam" id="PF00266">
    <property type="entry name" value="Aminotran_5"/>
    <property type="match status" value="1"/>
</dbReference>
<dbReference type="EMBL" id="RKLN01000001">
    <property type="protein sequence ID" value="RVW06703.1"/>
    <property type="molecule type" value="Genomic_DNA"/>
</dbReference>
<evidence type="ECO:0000259" key="9">
    <source>
        <dbReference type="Pfam" id="PF00266"/>
    </source>
</evidence>
<evidence type="ECO:0000256" key="5">
    <source>
        <dbReference type="ARBA" id="ARBA00022898"/>
    </source>
</evidence>
<dbReference type="SUPFAM" id="SSF53383">
    <property type="entry name" value="PLP-dependent transferases"/>
    <property type="match status" value="1"/>
</dbReference>
<keyword evidence="4" id="KW-0479">Metal-binding</keyword>
<keyword evidence="7" id="KW-0411">Iron-sulfur</keyword>
<dbReference type="InterPro" id="IPR015422">
    <property type="entry name" value="PyrdxlP-dep_Trfase_small"/>
</dbReference>